<feature type="transmembrane region" description="Helical" evidence="2">
    <location>
        <begin position="21"/>
        <end position="41"/>
    </location>
</feature>
<name>A0A7S9KRL8_EPIFF</name>
<keyword evidence="2" id="KW-0472">Membrane</keyword>
<dbReference type="OrthoDB" id="4897217at2759"/>
<dbReference type="Proteomes" id="UP000594364">
    <property type="component" value="Chromosome 3"/>
</dbReference>
<organism evidence="3 4">
    <name type="scientific">Epichloe festucae (strain Fl1)</name>
    <dbReference type="NCBI Taxonomy" id="877507"/>
    <lineage>
        <taxon>Eukaryota</taxon>
        <taxon>Fungi</taxon>
        <taxon>Dikarya</taxon>
        <taxon>Ascomycota</taxon>
        <taxon>Pezizomycotina</taxon>
        <taxon>Sordariomycetes</taxon>
        <taxon>Hypocreomycetidae</taxon>
        <taxon>Hypocreales</taxon>
        <taxon>Clavicipitaceae</taxon>
        <taxon>Epichloe</taxon>
    </lineage>
</organism>
<accession>A0A7S9KRL8</accession>
<keyword evidence="2" id="KW-0812">Transmembrane</keyword>
<keyword evidence="2" id="KW-1133">Transmembrane helix</keyword>
<gene>
    <name evidence="3" type="ORF">C2857_001708</name>
</gene>
<evidence type="ECO:0000256" key="2">
    <source>
        <dbReference type="SAM" id="Phobius"/>
    </source>
</evidence>
<feature type="compositionally biased region" description="Polar residues" evidence="1">
    <location>
        <begin position="89"/>
        <end position="109"/>
    </location>
</feature>
<keyword evidence="4" id="KW-1185">Reference proteome</keyword>
<sequence>MSRHPDREPSRSTPYRLRGGAFRLTYGVLPSTLAALLYSIWHDRTKNPRERSMASQSNMSASTQNRIMIWRSEVASAMDDAASSAASSTGNTCSLSDSHSSAEYSWSQARSSDAMARGRRFWRRLARRLSGGRFGGMQDGTFQREPTTRTAMYRAPPPVDARGATAAHEHVVDLEEDSSDGKADLARGGLKEKQERLKRAARLLDQQQAATAWVGQREEIP</sequence>
<evidence type="ECO:0000256" key="1">
    <source>
        <dbReference type="SAM" id="MobiDB-lite"/>
    </source>
</evidence>
<dbReference type="AlphaFoldDB" id="A0A7S9KRL8"/>
<protein>
    <submittedName>
        <fullName evidence="3">Uncharacterized protein</fullName>
    </submittedName>
</protein>
<proteinExistence type="predicted"/>
<evidence type="ECO:0000313" key="4">
    <source>
        <dbReference type="Proteomes" id="UP000594364"/>
    </source>
</evidence>
<reference evidence="3 4" key="1">
    <citation type="journal article" date="2018" name="PLoS Genet.">
        <title>Repeat elements organise 3D genome structure and mediate transcription in the filamentous fungus Epichloe festucae.</title>
        <authorList>
            <person name="Winter D.J."/>
            <person name="Ganley A.R.D."/>
            <person name="Young C.A."/>
            <person name="Liachko I."/>
            <person name="Schardl C.L."/>
            <person name="Dupont P.Y."/>
            <person name="Berry D."/>
            <person name="Ram A."/>
            <person name="Scott B."/>
            <person name="Cox M.P."/>
        </authorList>
    </citation>
    <scope>NUCLEOTIDE SEQUENCE [LARGE SCALE GENOMIC DNA]</scope>
    <source>
        <strain evidence="3 4">Fl1</strain>
    </source>
</reference>
<evidence type="ECO:0000313" key="3">
    <source>
        <dbReference type="EMBL" id="QPG99410.1"/>
    </source>
</evidence>
<feature type="region of interest" description="Disordered" evidence="1">
    <location>
        <begin position="84"/>
        <end position="109"/>
    </location>
</feature>
<dbReference type="EMBL" id="CP031387">
    <property type="protein sequence ID" value="QPG99410.1"/>
    <property type="molecule type" value="Genomic_DNA"/>
</dbReference>